<organism evidence="2 3">
    <name type="scientific">Sulfuriroseicoccus oceanibius</name>
    <dbReference type="NCBI Taxonomy" id="2707525"/>
    <lineage>
        <taxon>Bacteria</taxon>
        <taxon>Pseudomonadati</taxon>
        <taxon>Verrucomicrobiota</taxon>
        <taxon>Verrucomicrobiia</taxon>
        <taxon>Verrucomicrobiales</taxon>
        <taxon>Verrucomicrobiaceae</taxon>
        <taxon>Sulfuriroseicoccus</taxon>
    </lineage>
</organism>
<accession>A0A6B3L8M5</accession>
<dbReference type="KEGG" id="soa:G3M56_003885"/>
<evidence type="ECO:0000313" key="3">
    <source>
        <dbReference type="Proteomes" id="UP000475117"/>
    </source>
</evidence>
<dbReference type="InterPro" id="IPR036397">
    <property type="entry name" value="RNaseH_sf"/>
</dbReference>
<dbReference type="RefSeq" id="WP_164365458.1">
    <property type="nucleotide sequence ID" value="NZ_CP066776.1"/>
</dbReference>
<dbReference type="PROSITE" id="PS50994">
    <property type="entry name" value="INTEGRASE"/>
    <property type="match status" value="1"/>
</dbReference>
<dbReference type="Gene3D" id="3.30.420.10">
    <property type="entry name" value="Ribonuclease H-like superfamily/Ribonuclease H"/>
    <property type="match status" value="1"/>
</dbReference>
<feature type="region of interest" description="Disordered" evidence="1">
    <location>
        <begin position="396"/>
        <end position="421"/>
    </location>
</feature>
<dbReference type="InterPro" id="IPR001584">
    <property type="entry name" value="Integrase_cat-core"/>
</dbReference>
<gene>
    <name evidence="2" type="ORF">G3M56_003885</name>
</gene>
<evidence type="ECO:0000313" key="2">
    <source>
        <dbReference type="EMBL" id="QQL45738.1"/>
    </source>
</evidence>
<protein>
    <submittedName>
        <fullName evidence="2">Transposase family protein</fullName>
    </submittedName>
</protein>
<dbReference type="SUPFAM" id="SSF53098">
    <property type="entry name" value="Ribonuclease H-like"/>
    <property type="match status" value="1"/>
</dbReference>
<dbReference type="Proteomes" id="UP000475117">
    <property type="component" value="Chromosome"/>
</dbReference>
<name>A0A6B3L8M5_9BACT</name>
<dbReference type="GO" id="GO:0015074">
    <property type="term" value="P:DNA integration"/>
    <property type="evidence" value="ECO:0007669"/>
    <property type="project" value="InterPro"/>
</dbReference>
<dbReference type="AlphaFoldDB" id="A0A6B3L8M5"/>
<feature type="compositionally biased region" description="Basic and acidic residues" evidence="1">
    <location>
        <begin position="396"/>
        <end position="412"/>
    </location>
</feature>
<dbReference type="EMBL" id="CP066776">
    <property type="protein sequence ID" value="QQL45738.1"/>
    <property type="molecule type" value="Genomic_DNA"/>
</dbReference>
<proteinExistence type="predicted"/>
<evidence type="ECO:0000256" key="1">
    <source>
        <dbReference type="SAM" id="MobiDB-lite"/>
    </source>
</evidence>
<dbReference type="InterPro" id="IPR012337">
    <property type="entry name" value="RNaseH-like_sf"/>
</dbReference>
<reference evidence="2 3" key="1">
    <citation type="submission" date="2020-12" db="EMBL/GenBank/DDBJ databases">
        <title>Sulforoseuscoccus oceanibium gen. nov., sp. nov., a representative of the phylum Verrucomicrobia with special cytoplasmic membrane, and proposal of Sulforoseuscoccusaceae fam. nov.</title>
        <authorList>
            <person name="Xi F."/>
        </authorList>
    </citation>
    <scope>NUCLEOTIDE SEQUENCE [LARGE SCALE GENOMIC DNA]</scope>
    <source>
        <strain evidence="2 3">T37</strain>
    </source>
</reference>
<dbReference type="Pfam" id="PF00665">
    <property type="entry name" value="rve"/>
    <property type="match status" value="1"/>
</dbReference>
<dbReference type="GO" id="GO:0003676">
    <property type="term" value="F:nucleic acid binding"/>
    <property type="evidence" value="ECO:0007669"/>
    <property type="project" value="InterPro"/>
</dbReference>
<keyword evidence="3" id="KW-1185">Reference proteome</keyword>
<sequence>MAPAMEMSESSIEEYTLKMQARYARRRSKQARSRLLDEYVAVTGRERKHANKVLLGHKRNPSTKKRRGAPRRYGEELVSELRRCWLAMDQPCGKRMKDMLPLWIEHIEYSAGVREQLKQVSAASIDRHLASFKVTASKKARPPKPASAVKRLIDVRAESWDVSEPGWTEVDTVAHCGGDMSGSFIWTLTSVDVFSGWTELRATWNRGQHACCEALESIWSSQPFKLLGVDSDNGGEFLNHHLHQRLKGHGIKQTRSRPYFKNDQAYVEQKNYTHVRELLGYERFEHQELIEGLNELLTNWSLWKNLFCVTMQQVSKERVGSKQIRKHAKQSRTPAQRLLDGSTLTPREEERLRDLLEAHNPFEMRERIRQLEDKFWETRNNLYLGDEEALVVEGRTPLRSDRPSTTTKERTTHKVASVSQL</sequence>